<dbReference type="GO" id="GO:0044281">
    <property type="term" value="P:small molecule metabolic process"/>
    <property type="evidence" value="ECO:0007669"/>
    <property type="project" value="UniProtKB-ARBA"/>
</dbReference>
<dbReference type="GO" id="GO:0003824">
    <property type="term" value="F:catalytic activity"/>
    <property type="evidence" value="ECO:0007669"/>
    <property type="project" value="InterPro"/>
</dbReference>
<proteinExistence type="inferred from homology"/>
<gene>
    <name evidence="4" type="ORF">METZ01_LOCUS18297</name>
</gene>
<evidence type="ECO:0000256" key="1">
    <source>
        <dbReference type="ARBA" id="ARBA00010211"/>
    </source>
</evidence>
<dbReference type="AlphaFoldDB" id="A0A381PJ34"/>
<evidence type="ECO:0000259" key="3">
    <source>
        <dbReference type="Pfam" id="PF01557"/>
    </source>
</evidence>
<dbReference type="InterPro" id="IPR051121">
    <property type="entry name" value="FAH"/>
</dbReference>
<dbReference type="EMBL" id="UINC01000960">
    <property type="protein sequence ID" value="SUZ65443.1"/>
    <property type="molecule type" value="Genomic_DNA"/>
</dbReference>
<dbReference type="GO" id="GO:0046872">
    <property type="term" value="F:metal ion binding"/>
    <property type="evidence" value="ECO:0007669"/>
    <property type="project" value="UniProtKB-KW"/>
</dbReference>
<evidence type="ECO:0000256" key="2">
    <source>
        <dbReference type="ARBA" id="ARBA00022723"/>
    </source>
</evidence>
<dbReference type="InterPro" id="IPR011234">
    <property type="entry name" value="Fumarylacetoacetase-like_C"/>
</dbReference>
<dbReference type="Gene3D" id="3.90.850.10">
    <property type="entry name" value="Fumarylacetoacetase-like, C-terminal domain"/>
    <property type="match status" value="1"/>
</dbReference>
<dbReference type="PANTHER" id="PTHR42796:SF4">
    <property type="entry name" value="FUMARYLACETOACETATE HYDROLASE DOMAIN-CONTAINING PROTEIN 2A"/>
    <property type="match status" value="1"/>
</dbReference>
<evidence type="ECO:0000313" key="4">
    <source>
        <dbReference type="EMBL" id="SUZ65443.1"/>
    </source>
</evidence>
<dbReference type="PANTHER" id="PTHR42796">
    <property type="entry name" value="FUMARYLACETOACETATE HYDROLASE DOMAIN-CONTAINING PROTEIN 2A-RELATED"/>
    <property type="match status" value="1"/>
</dbReference>
<dbReference type="Pfam" id="PF01557">
    <property type="entry name" value="FAA_hydrolase"/>
    <property type="match status" value="1"/>
</dbReference>
<dbReference type="FunFam" id="3.90.850.10:FF:000025">
    <property type="entry name" value="5-oxo-1,2,5-tricarboxilic-3-penten aciddecarboxilase/isomer"/>
    <property type="match status" value="1"/>
</dbReference>
<feature type="domain" description="Fumarylacetoacetase-like C-terminal" evidence="3">
    <location>
        <begin position="92"/>
        <end position="301"/>
    </location>
</feature>
<name>A0A381PJ34_9ZZZZ</name>
<organism evidence="4">
    <name type="scientific">marine metagenome</name>
    <dbReference type="NCBI Taxonomy" id="408172"/>
    <lineage>
        <taxon>unclassified sequences</taxon>
        <taxon>metagenomes</taxon>
        <taxon>ecological metagenomes</taxon>
    </lineage>
</organism>
<comment type="similarity">
    <text evidence="1">Belongs to the FAH family.</text>
</comment>
<protein>
    <recommendedName>
        <fullName evidence="3">Fumarylacetoacetase-like C-terminal domain-containing protein</fullName>
    </recommendedName>
</protein>
<sequence>MKLVTYCKNEGDARLGVIQNKYIIDVERFSHRVNLELPSTMLEFIDLGLKAIESLNGALENNNQTKDISTEIFVPAMSAKILAPIPRPRKNIFGIGLNYTEHIAESARSLDTSEKLPKKPIIFSKLPTAVIGDGDPILHDKEITQQLDWETELAVIIGTHAENIEKDKALDYVFGYSVINDISARDCRRGGQWIVSKGQKSYAPMGPCIVTADEIKNPQNLNLTCHVNGIEKQNSNTKFMLFNINDLIHDLSRGLTLEPGDIIATGTPSGVGAGRDPQEFLWPGDIVEVSVENIGKIRNPVIAV</sequence>
<keyword evidence="2" id="KW-0479">Metal-binding</keyword>
<dbReference type="SUPFAM" id="SSF56529">
    <property type="entry name" value="FAH"/>
    <property type="match status" value="1"/>
</dbReference>
<reference evidence="4" key="1">
    <citation type="submission" date="2018-05" db="EMBL/GenBank/DDBJ databases">
        <authorList>
            <person name="Lanie J.A."/>
            <person name="Ng W.-L."/>
            <person name="Kazmierczak K.M."/>
            <person name="Andrzejewski T.M."/>
            <person name="Davidsen T.M."/>
            <person name="Wayne K.J."/>
            <person name="Tettelin H."/>
            <person name="Glass J.I."/>
            <person name="Rusch D."/>
            <person name="Podicherti R."/>
            <person name="Tsui H.-C.T."/>
            <person name="Winkler M.E."/>
        </authorList>
    </citation>
    <scope>NUCLEOTIDE SEQUENCE</scope>
</reference>
<dbReference type="InterPro" id="IPR036663">
    <property type="entry name" value="Fumarylacetoacetase_C_sf"/>
</dbReference>
<accession>A0A381PJ34</accession>